<dbReference type="EMBL" id="JRMP02000002">
    <property type="protein sequence ID" value="TLD95617.1"/>
    <property type="molecule type" value="Genomic_DNA"/>
</dbReference>
<dbReference type="AlphaFoldDB" id="A0A347VN52"/>
<name>A0A347VN52_9HELI</name>
<comment type="function">
    <text evidence="1 10">Controls the rotational direction of flagella during chemotaxis.</text>
</comment>
<comment type="similarity">
    <text evidence="3 10">Belongs to the FliL family.</text>
</comment>
<reference evidence="12 15" key="4">
    <citation type="submission" date="2019-12" db="EMBL/GenBank/DDBJ databases">
        <title>Multi-Generational Helicobacter saguini Isolates.</title>
        <authorList>
            <person name="Mannion A."/>
            <person name="Shen Z."/>
            <person name="Fox J.G."/>
        </authorList>
    </citation>
    <scope>NUCLEOTIDE SEQUENCE [LARGE SCALE GENOMIC DNA]</scope>
    <source>
        <strain evidence="12">16-048</strain>
        <strain evidence="15">16-048 (F4)</strain>
    </source>
</reference>
<evidence type="ECO:0000256" key="11">
    <source>
        <dbReference type="SAM" id="SignalP"/>
    </source>
</evidence>
<evidence type="ECO:0000313" key="15">
    <source>
        <dbReference type="Proteomes" id="UP000477070"/>
    </source>
</evidence>
<dbReference type="RefSeq" id="WP_034573730.1">
    <property type="nucleotide sequence ID" value="NZ_JRMP02000002.1"/>
</dbReference>
<dbReference type="GO" id="GO:0006935">
    <property type="term" value="P:chemotaxis"/>
    <property type="evidence" value="ECO:0007669"/>
    <property type="project" value="UniProtKB-KW"/>
</dbReference>
<dbReference type="STRING" id="1548018.LS64_13630"/>
<protein>
    <recommendedName>
        <fullName evidence="10">Flagellar protein FliL</fullName>
    </recommendedName>
</protein>
<dbReference type="GO" id="GO:0009425">
    <property type="term" value="C:bacterial-type flagellum basal body"/>
    <property type="evidence" value="ECO:0007669"/>
    <property type="project" value="InterPro"/>
</dbReference>
<evidence type="ECO:0000313" key="13">
    <source>
        <dbReference type="EMBL" id="TLD95617.1"/>
    </source>
</evidence>
<sequence>MRKIFVYLLLFVAFNALSKAADEGGNACYAIFAQSEKALPIEKEFIVSLKPANPDNPRSGGYGKFRATILYNDKGVAKELEAKMDIVRHVINDTISGFLANDLQGSQGRCKLAMTATASINAILTEGAINGLTFSDFVIQP</sequence>
<keyword evidence="8" id="KW-1133">Transmembrane helix</keyword>
<dbReference type="Proteomes" id="UP000029714">
    <property type="component" value="Unassembled WGS sequence"/>
</dbReference>
<organism evidence="13 14">
    <name type="scientific">Helicobacter saguini</name>
    <dbReference type="NCBI Taxonomy" id="1548018"/>
    <lineage>
        <taxon>Bacteria</taxon>
        <taxon>Pseudomonadati</taxon>
        <taxon>Campylobacterota</taxon>
        <taxon>Epsilonproteobacteria</taxon>
        <taxon>Campylobacterales</taxon>
        <taxon>Helicobacteraceae</taxon>
        <taxon>Helicobacter</taxon>
    </lineage>
</organism>
<dbReference type="GO" id="GO:0071973">
    <property type="term" value="P:bacterial-type flagellum-dependent cell motility"/>
    <property type="evidence" value="ECO:0007669"/>
    <property type="project" value="InterPro"/>
</dbReference>
<dbReference type="InterPro" id="IPR005503">
    <property type="entry name" value="FliL"/>
</dbReference>
<feature type="chain" id="PRO_5033779761" description="Flagellar protein FliL" evidence="11">
    <location>
        <begin position="22"/>
        <end position="141"/>
    </location>
</feature>
<keyword evidence="9 10" id="KW-0472">Membrane</keyword>
<dbReference type="OrthoDB" id="5329525at2"/>
<evidence type="ECO:0000256" key="10">
    <source>
        <dbReference type="RuleBase" id="RU364125"/>
    </source>
</evidence>
<keyword evidence="4 10" id="KW-1003">Cell membrane</keyword>
<keyword evidence="6" id="KW-0812">Transmembrane</keyword>
<evidence type="ECO:0000313" key="14">
    <source>
        <dbReference type="Proteomes" id="UP000029714"/>
    </source>
</evidence>
<evidence type="ECO:0000256" key="7">
    <source>
        <dbReference type="ARBA" id="ARBA00022779"/>
    </source>
</evidence>
<keyword evidence="14" id="KW-1185">Reference proteome</keyword>
<dbReference type="EMBL" id="QBIU01000001">
    <property type="protein sequence ID" value="MWV69780.1"/>
    <property type="molecule type" value="Genomic_DNA"/>
</dbReference>
<evidence type="ECO:0000256" key="5">
    <source>
        <dbReference type="ARBA" id="ARBA00022500"/>
    </source>
</evidence>
<evidence type="ECO:0000256" key="6">
    <source>
        <dbReference type="ARBA" id="ARBA00022692"/>
    </source>
</evidence>
<keyword evidence="13" id="KW-0969">Cilium</keyword>
<comment type="caution">
    <text evidence="13">The sequence shown here is derived from an EMBL/GenBank/DDBJ whole genome shotgun (WGS) entry which is preliminary data.</text>
</comment>
<reference evidence="13" key="3">
    <citation type="submission" date="2018-04" db="EMBL/GenBank/DDBJ databases">
        <authorList>
            <person name="Sheh A."/>
            <person name="Shen Z."/>
            <person name="Mannion A.J."/>
            <person name="Fox J.G."/>
        </authorList>
    </citation>
    <scope>NUCLEOTIDE SEQUENCE</scope>
    <source>
        <strain evidence="13">MIT 97-6194</strain>
    </source>
</reference>
<keyword evidence="11" id="KW-0732">Signal</keyword>
<keyword evidence="5 10" id="KW-0145">Chemotaxis</keyword>
<dbReference type="Proteomes" id="UP000477070">
    <property type="component" value="Unassembled WGS sequence"/>
</dbReference>
<evidence type="ECO:0000313" key="12">
    <source>
        <dbReference type="EMBL" id="MWV69780.1"/>
    </source>
</evidence>
<evidence type="ECO:0000256" key="3">
    <source>
        <dbReference type="ARBA" id="ARBA00008281"/>
    </source>
</evidence>
<accession>A0A347VN52</accession>
<keyword evidence="13" id="KW-0282">Flagellum</keyword>
<evidence type="ECO:0000256" key="4">
    <source>
        <dbReference type="ARBA" id="ARBA00022475"/>
    </source>
</evidence>
<dbReference type="Pfam" id="PF03748">
    <property type="entry name" value="FliL"/>
    <property type="match status" value="1"/>
</dbReference>
<proteinExistence type="inferred from homology"/>
<evidence type="ECO:0000256" key="2">
    <source>
        <dbReference type="ARBA" id="ARBA00004162"/>
    </source>
</evidence>
<reference evidence="13 14" key="2">
    <citation type="journal article" date="2016" name="Infect. Immun.">
        <title>Helicobacter saguini, a Novel Helicobacter Isolated from Cotton-Top Tamarins with Ulcerative Colitis, Has Proinflammatory Properties and Induces Typhlocolitis and Dysplasia in Gnotobiotic IL-10-/- Mice.</title>
        <authorList>
            <person name="Shen Z."/>
            <person name="Mannion A."/>
            <person name="Whary M.T."/>
            <person name="Muthupalani S."/>
            <person name="Sheh A."/>
            <person name="Feng Y."/>
            <person name="Gong G."/>
            <person name="Vandamme P."/>
            <person name="Holcombe H.R."/>
            <person name="Paster B.J."/>
            <person name="Fox J.G."/>
        </authorList>
    </citation>
    <scope>NUCLEOTIDE SEQUENCE [LARGE SCALE GENOMIC DNA]</scope>
    <source>
        <strain evidence="13 14">MIT 97-6194</strain>
    </source>
</reference>
<evidence type="ECO:0000256" key="1">
    <source>
        <dbReference type="ARBA" id="ARBA00002254"/>
    </source>
</evidence>
<evidence type="ECO:0000256" key="8">
    <source>
        <dbReference type="ARBA" id="ARBA00022989"/>
    </source>
</evidence>
<keyword evidence="13" id="KW-0966">Cell projection</keyword>
<comment type="subcellular location">
    <subcellularLocation>
        <location evidence="2">Cell membrane</location>
        <topology evidence="2">Single-pass membrane protein</topology>
    </subcellularLocation>
</comment>
<feature type="signal peptide" evidence="11">
    <location>
        <begin position="1"/>
        <end position="21"/>
    </location>
</feature>
<keyword evidence="7 10" id="KW-0283">Flagellar rotation</keyword>
<reference evidence="13 14" key="1">
    <citation type="journal article" date="2014" name="Genome Announc.">
        <title>Draft genome sequences of eight enterohepatic helicobacter species isolated from both laboratory and wild rodents.</title>
        <authorList>
            <person name="Sheh A."/>
            <person name="Shen Z."/>
            <person name="Fox J.G."/>
        </authorList>
    </citation>
    <scope>NUCLEOTIDE SEQUENCE [LARGE SCALE GENOMIC DNA]</scope>
    <source>
        <strain evidence="13 14">MIT 97-6194</strain>
    </source>
</reference>
<gene>
    <name evidence="12" type="ORF">DCO61_07155</name>
    <name evidence="13" type="ORF">LS64_001830</name>
</gene>
<evidence type="ECO:0000256" key="9">
    <source>
        <dbReference type="ARBA" id="ARBA00023136"/>
    </source>
</evidence>
<dbReference type="GO" id="GO:0005886">
    <property type="term" value="C:plasma membrane"/>
    <property type="evidence" value="ECO:0007669"/>
    <property type="project" value="UniProtKB-SubCell"/>
</dbReference>